<evidence type="ECO:0000256" key="8">
    <source>
        <dbReference type="ARBA" id="ARBA00022679"/>
    </source>
</evidence>
<keyword evidence="13" id="KW-0157">Chromophore</keyword>
<keyword evidence="7" id="KW-0288">FMN</keyword>
<evidence type="ECO:0000259" key="17">
    <source>
        <dbReference type="PROSITE" id="PS50113"/>
    </source>
</evidence>
<keyword evidence="6" id="KW-0285">Flavoprotein</keyword>
<dbReference type="Gene3D" id="3.30.450.20">
    <property type="entry name" value="PAS domain"/>
    <property type="match status" value="3"/>
</dbReference>
<evidence type="ECO:0000256" key="9">
    <source>
        <dbReference type="ARBA" id="ARBA00022737"/>
    </source>
</evidence>
<dbReference type="Pfam" id="PF07536">
    <property type="entry name" value="HWE_HK"/>
    <property type="match status" value="1"/>
</dbReference>
<keyword evidence="19" id="KW-1185">Reference proteome</keyword>
<dbReference type="AlphaFoldDB" id="A0A074MDL6"/>
<dbReference type="SMART" id="SM00911">
    <property type="entry name" value="HWE_HK"/>
    <property type="match status" value="1"/>
</dbReference>
<dbReference type="InterPro" id="IPR000700">
    <property type="entry name" value="PAS-assoc_C"/>
</dbReference>
<dbReference type="SMART" id="SM00086">
    <property type="entry name" value="PAC"/>
    <property type="match status" value="2"/>
</dbReference>
<evidence type="ECO:0000256" key="14">
    <source>
        <dbReference type="ARBA" id="ARBA00023026"/>
    </source>
</evidence>
<dbReference type="EC" id="2.7.13.3" evidence="2"/>
<comment type="caution">
    <text evidence="18">The sequence shown here is derived from an EMBL/GenBank/DDBJ whole genome shotgun (WGS) entry which is preliminary data.</text>
</comment>
<keyword evidence="11" id="KW-0418">Kinase</keyword>
<dbReference type="InterPro" id="IPR000014">
    <property type="entry name" value="PAS"/>
</dbReference>
<evidence type="ECO:0000256" key="6">
    <source>
        <dbReference type="ARBA" id="ARBA00022630"/>
    </source>
</evidence>
<evidence type="ECO:0000256" key="2">
    <source>
        <dbReference type="ARBA" id="ARBA00012438"/>
    </source>
</evidence>
<accession>A0A074MDL6</accession>
<evidence type="ECO:0000256" key="4">
    <source>
        <dbReference type="ARBA" id="ARBA00022553"/>
    </source>
</evidence>
<dbReference type="EMBL" id="JMIX01000008">
    <property type="protein sequence ID" value="KEO92926.1"/>
    <property type="molecule type" value="Genomic_DNA"/>
</dbReference>
<dbReference type="PROSITE" id="PS50113">
    <property type="entry name" value="PAC"/>
    <property type="match status" value="1"/>
</dbReference>
<dbReference type="InterPro" id="IPR035965">
    <property type="entry name" value="PAS-like_dom_sf"/>
</dbReference>
<dbReference type="RefSeq" id="WP_051698084.1">
    <property type="nucleotide sequence ID" value="NZ_CP017057.1"/>
</dbReference>
<dbReference type="Gene3D" id="3.30.565.10">
    <property type="entry name" value="Histidine kinase-like ATPase, C-terminal domain"/>
    <property type="match status" value="1"/>
</dbReference>
<evidence type="ECO:0000256" key="7">
    <source>
        <dbReference type="ARBA" id="ARBA00022643"/>
    </source>
</evidence>
<keyword evidence="4" id="KW-0597">Phosphoprotein</keyword>
<keyword evidence="12" id="KW-0067">ATP-binding</keyword>
<dbReference type="SUPFAM" id="SSF55785">
    <property type="entry name" value="PYP-like sensor domain (PAS domain)"/>
    <property type="match status" value="3"/>
</dbReference>
<keyword evidence="5" id="KW-0716">Sensory transduction</keyword>
<evidence type="ECO:0000256" key="1">
    <source>
        <dbReference type="ARBA" id="ARBA00000085"/>
    </source>
</evidence>
<keyword evidence="15" id="KW-0675">Receptor</keyword>
<dbReference type="InterPro" id="IPR036890">
    <property type="entry name" value="HATPase_C_sf"/>
</dbReference>
<dbReference type="InterPro" id="IPR001610">
    <property type="entry name" value="PAC"/>
</dbReference>
<dbReference type="PANTHER" id="PTHR41523">
    <property type="entry name" value="TWO-COMPONENT SYSTEM SENSOR PROTEIN"/>
    <property type="match status" value="1"/>
</dbReference>
<keyword evidence="14" id="KW-0843">Virulence</keyword>
<keyword evidence="8" id="KW-0808">Transferase</keyword>
<dbReference type="GO" id="GO:0004673">
    <property type="term" value="F:protein histidine kinase activity"/>
    <property type="evidence" value="ECO:0007669"/>
    <property type="project" value="UniProtKB-EC"/>
</dbReference>
<dbReference type="GO" id="GO:0005524">
    <property type="term" value="F:ATP binding"/>
    <property type="evidence" value="ECO:0007669"/>
    <property type="project" value="UniProtKB-KW"/>
</dbReference>
<keyword evidence="9" id="KW-0677">Repeat</keyword>
<evidence type="ECO:0000256" key="5">
    <source>
        <dbReference type="ARBA" id="ARBA00022606"/>
    </source>
</evidence>
<feature type="domain" description="PAS" evidence="16">
    <location>
        <begin position="154"/>
        <end position="227"/>
    </location>
</feature>
<evidence type="ECO:0000313" key="18">
    <source>
        <dbReference type="EMBL" id="KEO92926.1"/>
    </source>
</evidence>
<dbReference type="NCBIfam" id="TIGR00229">
    <property type="entry name" value="sensory_box"/>
    <property type="match status" value="2"/>
</dbReference>
<dbReference type="PANTHER" id="PTHR41523:SF8">
    <property type="entry name" value="ETHYLENE RESPONSE SENSOR PROTEIN"/>
    <property type="match status" value="1"/>
</dbReference>
<feature type="domain" description="PAS" evidence="16">
    <location>
        <begin position="282"/>
        <end position="352"/>
    </location>
</feature>
<comment type="catalytic activity">
    <reaction evidence="1">
        <text>ATP + protein L-histidine = ADP + protein N-phospho-L-histidine.</text>
        <dbReference type="EC" id="2.7.13.3"/>
    </reaction>
</comment>
<evidence type="ECO:0000256" key="3">
    <source>
        <dbReference type="ARBA" id="ARBA00022543"/>
    </source>
</evidence>
<evidence type="ECO:0000256" key="13">
    <source>
        <dbReference type="ARBA" id="ARBA00022991"/>
    </source>
</evidence>
<evidence type="ECO:0000259" key="16">
    <source>
        <dbReference type="PROSITE" id="PS50112"/>
    </source>
</evidence>
<gene>
    <name evidence="18" type="ORF">EH32_14130</name>
</gene>
<dbReference type="SMART" id="SM00091">
    <property type="entry name" value="PAS"/>
    <property type="match status" value="3"/>
</dbReference>
<evidence type="ECO:0000256" key="11">
    <source>
        <dbReference type="ARBA" id="ARBA00022777"/>
    </source>
</evidence>
<sequence>MARRVREFDWSSTPLGPLADWDAEVRTVLMMVLGAPMPMNMYLGPDLRLLYNDPSCELFGDKHPMALGKPAREVFPEVWEAMGGRLQRVMDEGVPLTLEDMPVALDRDGLMRDAVFNLHSTPILRNGEGEPIGVVTVYEEITEPVVTQRALRKSEERFRQFGDASTDVIWLIDVETGRIEYISPAFEAIWGTPRRAVLEDRTSWAQFLHPADRKRVMSAMPRCSKGETVTTDYRIVRPDGEVRHVRDTGFPILGPDGSLVRIGGIAQDLTERKRQQKAVEDSERRFRTLVEGIPQLVWSATPGGQCEWVSPQWTEYTGLSVEQSRGHGWLEAVHPDDREEARNDWSRAQAGGELKGEWRFRRASDGIYRWFQTRATPVIEKGEIVEWLGTSTDVEDMIDLQERQNLLLAELQHRVRNLLAMVRSIIRQSADGYDEVEDYVAHLTGRIDAMARTQVMLTRKAGAAVDLESLIRDELARVAEEDRLVMEGPAVELSAKAAEVLTLAIHELATNSIKYGALGCEGRLAIRWFVTRRENGEWLEVMWKENCPSELADASRRGFGTELIEGRVPYELKGEGTMQVRPDGLLAEIAFPLDAGASILEPGPGRPQGANE</sequence>
<evidence type="ECO:0000256" key="15">
    <source>
        <dbReference type="ARBA" id="ARBA00023170"/>
    </source>
</evidence>
<dbReference type="GO" id="GO:0009881">
    <property type="term" value="F:photoreceptor activity"/>
    <property type="evidence" value="ECO:0007669"/>
    <property type="project" value="UniProtKB-KW"/>
</dbReference>
<name>A0A074MDL6_9SPHN</name>
<protein>
    <recommendedName>
        <fullName evidence="2">histidine kinase</fullName>
        <ecNumber evidence="2">2.7.13.3</ecNumber>
    </recommendedName>
</protein>
<dbReference type="InterPro" id="IPR013656">
    <property type="entry name" value="PAS_4"/>
</dbReference>
<dbReference type="PROSITE" id="PS50112">
    <property type="entry name" value="PAS"/>
    <property type="match status" value="2"/>
</dbReference>
<dbReference type="InterPro" id="IPR013655">
    <property type="entry name" value="PAS_fold_3"/>
</dbReference>
<keyword evidence="3" id="KW-0600">Photoreceptor protein</keyword>
<evidence type="ECO:0000256" key="10">
    <source>
        <dbReference type="ARBA" id="ARBA00022741"/>
    </source>
</evidence>
<proteinExistence type="predicted"/>
<dbReference type="Pfam" id="PF08447">
    <property type="entry name" value="PAS_3"/>
    <property type="match status" value="2"/>
</dbReference>
<keyword evidence="10" id="KW-0547">Nucleotide-binding</keyword>
<dbReference type="InterPro" id="IPR011102">
    <property type="entry name" value="Sig_transdc_His_kinase_HWE"/>
</dbReference>
<organism evidence="18 19">
    <name type="scientific">Erythrobacter litoralis</name>
    <dbReference type="NCBI Taxonomy" id="39960"/>
    <lineage>
        <taxon>Bacteria</taxon>
        <taxon>Pseudomonadati</taxon>
        <taxon>Pseudomonadota</taxon>
        <taxon>Alphaproteobacteria</taxon>
        <taxon>Sphingomonadales</taxon>
        <taxon>Erythrobacteraceae</taxon>
        <taxon>Erythrobacter/Porphyrobacter group</taxon>
        <taxon>Erythrobacter</taxon>
    </lineage>
</organism>
<dbReference type="Proteomes" id="UP000027866">
    <property type="component" value="Unassembled WGS sequence"/>
</dbReference>
<reference evidence="18 19" key="1">
    <citation type="submission" date="2014-04" db="EMBL/GenBank/DDBJ databases">
        <title>A comprehensive comparison of genomes of Erythrobacter spp. Strains.</title>
        <authorList>
            <person name="Zheng Q."/>
        </authorList>
    </citation>
    <scope>NUCLEOTIDE SEQUENCE [LARGE SCALE GENOMIC DNA]</scope>
    <source>
        <strain evidence="18 19">DSM 8509</strain>
    </source>
</reference>
<feature type="domain" description="PAC" evidence="17">
    <location>
        <begin position="229"/>
        <end position="281"/>
    </location>
</feature>
<dbReference type="CDD" id="cd00130">
    <property type="entry name" value="PAS"/>
    <property type="match status" value="2"/>
</dbReference>
<dbReference type="FunFam" id="3.30.450.20:FF:000099">
    <property type="entry name" value="Sensory box sensor histidine kinase"/>
    <property type="match status" value="1"/>
</dbReference>
<dbReference type="Pfam" id="PF08448">
    <property type="entry name" value="PAS_4"/>
    <property type="match status" value="1"/>
</dbReference>
<evidence type="ECO:0000313" key="19">
    <source>
        <dbReference type="Proteomes" id="UP000027866"/>
    </source>
</evidence>
<evidence type="ECO:0000256" key="12">
    <source>
        <dbReference type="ARBA" id="ARBA00022840"/>
    </source>
</evidence>